<dbReference type="SUPFAM" id="SSF52374">
    <property type="entry name" value="Nucleotidylyl transferase"/>
    <property type="match status" value="1"/>
</dbReference>
<dbReference type="EMBL" id="VSSQ01000054">
    <property type="protein sequence ID" value="MPL70761.1"/>
    <property type="molecule type" value="Genomic_DNA"/>
</dbReference>
<name>A0A644TYP3_9ZZZZ</name>
<protein>
    <submittedName>
        <fullName evidence="4">Glycerol-3-phosphate cytidylyltransferase</fullName>
        <ecNumber evidence="4">2.7.7.39</ecNumber>
    </submittedName>
</protein>
<evidence type="ECO:0000313" key="4">
    <source>
        <dbReference type="EMBL" id="MPL70761.1"/>
    </source>
</evidence>
<evidence type="ECO:0000256" key="2">
    <source>
        <dbReference type="ARBA" id="ARBA00022695"/>
    </source>
</evidence>
<dbReference type="Gene3D" id="3.40.50.620">
    <property type="entry name" value="HUPs"/>
    <property type="match status" value="1"/>
</dbReference>
<organism evidence="4">
    <name type="scientific">bioreactor metagenome</name>
    <dbReference type="NCBI Taxonomy" id="1076179"/>
    <lineage>
        <taxon>unclassified sequences</taxon>
        <taxon>metagenomes</taxon>
        <taxon>ecological metagenomes</taxon>
    </lineage>
</organism>
<dbReference type="InterPro" id="IPR014729">
    <property type="entry name" value="Rossmann-like_a/b/a_fold"/>
</dbReference>
<dbReference type="InterPro" id="IPR050385">
    <property type="entry name" value="Archaeal_FAD_synthase"/>
</dbReference>
<dbReference type="PANTHER" id="PTHR43793:SF1">
    <property type="entry name" value="FAD SYNTHASE"/>
    <property type="match status" value="1"/>
</dbReference>
<dbReference type="NCBIfam" id="TIGR00125">
    <property type="entry name" value="cyt_tran_rel"/>
    <property type="match status" value="1"/>
</dbReference>
<dbReference type="Pfam" id="PF01467">
    <property type="entry name" value="CTP_transf_like"/>
    <property type="match status" value="1"/>
</dbReference>
<proteinExistence type="predicted"/>
<feature type="domain" description="Cytidyltransferase-like" evidence="3">
    <location>
        <begin position="5"/>
        <end position="129"/>
    </location>
</feature>
<dbReference type="PANTHER" id="PTHR43793">
    <property type="entry name" value="FAD SYNTHASE"/>
    <property type="match status" value="1"/>
</dbReference>
<dbReference type="GO" id="GO:0047348">
    <property type="term" value="F:glycerol-3-phosphate cytidylyltransferase activity"/>
    <property type="evidence" value="ECO:0007669"/>
    <property type="project" value="UniProtKB-EC"/>
</dbReference>
<dbReference type="InterPro" id="IPR004821">
    <property type="entry name" value="Cyt_trans-like"/>
</dbReference>
<gene>
    <name evidence="4" type="primary">tagD_2</name>
    <name evidence="4" type="ORF">SDC9_16522</name>
</gene>
<sequence>MKKILTVGVFDYFHLGHLRFFEKAKTYGDFLIVAVQDSKFVLKYKPGANLLYDTDQRIDLVKALRVVDEVITYRSVDEIITVVDFDVFVIGEDQNHTGFQNAVKWCNENSKEVIRLKRTPGISSSSIKEILTILK</sequence>
<reference evidence="4" key="1">
    <citation type="submission" date="2019-08" db="EMBL/GenBank/DDBJ databases">
        <authorList>
            <person name="Kucharzyk K."/>
            <person name="Murdoch R.W."/>
            <person name="Higgins S."/>
            <person name="Loffler F."/>
        </authorList>
    </citation>
    <scope>NUCLEOTIDE SEQUENCE</scope>
</reference>
<evidence type="ECO:0000256" key="1">
    <source>
        <dbReference type="ARBA" id="ARBA00022679"/>
    </source>
</evidence>
<dbReference type="AlphaFoldDB" id="A0A644TYP3"/>
<keyword evidence="2 4" id="KW-0548">Nucleotidyltransferase</keyword>
<accession>A0A644TYP3</accession>
<comment type="caution">
    <text evidence="4">The sequence shown here is derived from an EMBL/GenBank/DDBJ whole genome shotgun (WGS) entry which is preliminary data.</text>
</comment>
<keyword evidence="1 4" id="KW-0808">Transferase</keyword>
<dbReference type="EC" id="2.7.7.39" evidence="4"/>
<evidence type="ECO:0000259" key="3">
    <source>
        <dbReference type="Pfam" id="PF01467"/>
    </source>
</evidence>